<dbReference type="GeneID" id="28800342"/>
<evidence type="ECO:0000313" key="2">
    <source>
        <dbReference type="Proteomes" id="UP000204215"/>
    </source>
</evidence>
<dbReference type="Proteomes" id="UP000204215">
    <property type="component" value="Segment"/>
</dbReference>
<dbReference type="RefSeq" id="YP_009274127.1">
    <property type="nucleotide sequence ID" value="NC_030913.1"/>
</dbReference>
<sequence length="111" mass="12041">MTTLVAQDTAACDCGTTRPAHAPWCASEVEWYTTPWGATTLIAEYFAVTVLAVEESGGAVLWWVATVRTTLYAPIAAFRWSSTFDSREEAQEAAVVTVRAHLTVADVRAES</sequence>
<dbReference type="KEGG" id="vg:28800342"/>
<gene>
    <name evidence="1" type="primary">88</name>
    <name evidence="1" type="ORF">WIZARD_88</name>
</gene>
<keyword evidence="2" id="KW-1185">Reference proteome</keyword>
<name>A0A166Y2Y2_9CAUD</name>
<protein>
    <submittedName>
        <fullName evidence="1">Uncharacterized protein</fullName>
    </submittedName>
</protein>
<organism evidence="1 2">
    <name type="scientific">Gordonia phage Wizard</name>
    <dbReference type="NCBI Taxonomy" id="1838083"/>
    <lineage>
        <taxon>Viruses</taxon>
        <taxon>Duplodnaviria</taxon>
        <taxon>Heunggongvirae</taxon>
        <taxon>Uroviricota</taxon>
        <taxon>Caudoviricetes</taxon>
        <taxon>Stackebrandtviridae</taxon>
        <taxon>Frickvirinae</taxon>
        <taxon>Wizardvirus</taxon>
        <taxon>Wizardvirus wizard</taxon>
    </lineage>
</organism>
<accession>A0A166Y2Y2</accession>
<dbReference type="OrthoDB" id="33245at10239"/>
<dbReference type="EMBL" id="KU998234">
    <property type="protein sequence ID" value="ANA85393.1"/>
    <property type="molecule type" value="Genomic_DNA"/>
</dbReference>
<proteinExistence type="predicted"/>
<reference evidence="1 2" key="1">
    <citation type="submission" date="2016-03" db="EMBL/GenBank/DDBJ databases">
        <authorList>
            <person name="Montgomery M.T."/>
            <person name="Guerrero C.A."/>
            <person name="Mavrich T.N."/>
            <person name="Pope W.H."/>
            <person name="Garlena R.A."/>
            <person name="Russell D.A."/>
            <person name="Jacobs-Sera D."/>
            <person name="Hendrix R.W."/>
            <person name="Hatfull G.F."/>
        </authorList>
    </citation>
    <scope>NUCLEOTIDE SEQUENCE [LARGE SCALE GENOMIC DNA]</scope>
</reference>
<evidence type="ECO:0000313" key="1">
    <source>
        <dbReference type="EMBL" id="ANA85393.1"/>
    </source>
</evidence>